<keyword evidence="2" id="KW-1277">Toxin-antitoxin system</keyword>
<dbReference type="InterPro" id="IPR007712">
    <property type="entry name" value="RelE/ParE_toxin"/>
</dbReference>
<evidence type="ECO:0000313" key="4">
    <source>
        <dbReference type="Proteomes" id="UP000316714"/>
    </source>
</evidence>
<dbReference type="Proteomes" id="UP000316714">
    <property type="component" value="Unassembled WGS sequence"/>
</dbReference>
<gene>
    <name evidence="3" type="ORF">KOR34_28520</name>
</gene>
<sequence>MLRRTARYTEDLHDVWAYIARDNLLAADLVIQQIEARVTPLATYPELGEQQPQFGDEVRRITIGSYLLYYEYHPDVVTVLRVLHAARRIEDLGTQ</sequence>
<dbReference type="AlphaFoldDB" id="A0A5C5VH08"/>
<dbReference type="OrthoDB" id="287917at2"/>
<evidence type="ECO:0000256" key="2">
    <source>
        <dbReference type="ARBA" id="ARBA00022649"/>
    </source>
</evidence>
<dbReference type="InterPro" id="IPR035093">
    <property type="entry name" value="RelE/ParE_toxin_dom_sf"/>
</dbReference>
<dbReference type="Pfam" id="PF05016">
    <property type="entry name" value="ParE_toxin"/>
    <property type="match status" value="1"/>
</dbReference>
<keyword evidence="4" id="KW-1185">Reference proteome</keyword>
<dbReference type="RefSeq" id="WP_146565189.1">
    <property type="nucleotide sequence ID" value="NZ_SIHJ01000001.1"/>
</dbReference>
<reference evidence="3 4" key="1">
    <citation type="submission" date="2019-02" db="EMBL/GenBank/DDBJ databases">
        <title>Deep-cultivation of Planctomycetes and their phenomic and genomic characterization uncovers novel biology.</title>
        <authorList>
            <person name="Wiegand S."/>
            <person name="Jogler M."/>
            <person name="Boedeker C."/>
            <person name="Pinto D."/>
            <person name="Vollmers J."/>
            <person name="Rivas-Marin E."/>
            <person name="Kohn T."/>
            <person name="Peeters S.H."/>
            <person name="Heuer A."/>
            <person name="Rast P."/>
            <person name="Oberbeckmann S."/>
            <person name="Bunk B."/>
            <person name="Jeske O."/>
            <person name="Meyerdierks A."/>
            <person name="Storesund J.E."/>
            <person name="Kallscheuer N."/>
            <person name="Luecker S."/>
            <person name="Lage O.M."/>
            <person name="Pohl T."/>
            <person name="Merkel B.J."/>
            <person name="Hornburger P."/>
            <person name="Mueller R.-W."/>
            <person name="Bruemmer F."/>
            <person name="Labrenz M."/>
            <person name="Spormann A.M."/>
            <person name="Op Den Camp H."/>
            <person name="Overmann J."/>
            <person name="Amann R."/>
            <person name="Jetten M.S.M."/>
            <person name="Mascher T."/>
            <person name="Medema M.H."/>
            <person name="Devos D.P."/>
            <person name="Kaster A.-K."/>
            <person name="Ovreas L."/>
            <person name="Rohde M."/>
            <person name="Galperin M.Y."/>
            <person name="Jogler C."/>
        </authorList>
    </citation>
    <scope>NUCLEOTIDE SEQUENCE [LARGE SCALE GENOMIC DNA]</scope>
    <source>
        <strain evidence="3 4">KOR34</strain>
    </source>
</reference>
<accession>A0A5C5VH08</accession>
<evidence type="ECO:0000256" key="1">
    <source>
        <dbReference type="ARBA" id="ARBA00006226"/>
    </source>
</evidence>
<dbReference type="Gene3D" id="3.30.2310.20">
    <property type="entry name" value="RelE-like"/>
    <property type="match status" value="1"/>
</dbReference>
<evidence type="ECO:0000313" key="3">
    <source>
        <dbReference type="EMBL" id="TWT37886.1"/>
    </source>
</evidence>
<dbReference type="PANTHER" id="PTHR33755">
    <property type="entry name" value="TOXIN PARE1-RELATED"/>
    <property type="match status" value="1"/>
</dbReference>
<dbReference type="EMBL" id="SIHJ01000001">
    <property type="protein sequence ID" value="TWT37886.1"/>
    <property type="molecule type" value="Genomic_DNA"/>
</dbReference>
<comment type="similarity">
    <text evidence="1">Belongs to the RelE toxin family.</text>
</comment>
<dbReference type="InterPro" id="IPR051803">
    <property type="entry name" value="TA_system_RelE-like_toxin"/>
</dbReference>
<proteinExistence type="inferred from homology"/>
<organism evidence="3 4">
    <name type="scientific">Posidoniimonas corsicana</name>
    <dbReference type="NCBI Taxonomy" id="1938618"/>
    <lineage>
        <taxon>Bacteria</taxon>
        <taxon>Pseudomonadati</taxon>
        <taxon>Planctomycetota</taxon>
        <taxon>Planctomycetia</taxon>
        <taxon>Pirellulales</taxon>
        <taxon>Lacipirellulaceae</taxon>
        <taxon>Posidoniimonas</taxon>
    </lineage>
</organism>
<name>A0A5C5VH08_9BACT</name>
<protein>
    <submittedName>
        <fullName evidence="3">Plasmid stabilization system protein</fullName>
    </submittedName>
</protein>
<comment type="caution">
    <text evidence="3">The sequence shown here is derived from an EMBL/GenBank/DDBJ whole genome shotgun (WGS) entry which is preliminary data.</text>
</comment>